<evidence type="ECO:0000313" key="3">
    <source>
        <dbReference type="Proteomes" id="UP001396898"/>
    </source>
</evidence>
<dbReference type="InterPro" id="IPR011990">
    <property type="entry name" value="TPR-like_helical_dom_sf"/>
</dbReference>
<name>A0ABR1SA65_9PEZI</name>
<accession>A0ABR1SA65</accession>
<feature type="compositionally biased region" description="Low complexity" evidence="1">
    <location>
        <begin position="7"/>
        <end position="20"/>
    </location>
</feature>
<sequence length="728" mass="80931">MSDDDTSSSSDTLTPLTPSSENSNGNTPIHGKNDEDGDVVQSFRRQLKTRPICDEQLSTEVQSIYAGLVMVEDKCMEKDRELGTSSTTQHLNNNSEHTKCYALEVYQRLCLLEESPPEKFRLIWIIGEAEIARYIMSAVVEDFIGWKKWKCIAEETYARVLYAKPMIGRIYHRMAMLQRPAVQSCGSNDILSAFFYETKALLVQQPYFPAQDALLSLAEQAVARSSTTESGHFATAVAHLLLSSQTPEDHISTVSHHHALKEALRQFAVEDPASLKSAGSVSSVQSAPLHPSAMLGILLCQLLLGIPTARGGGNPLMAAWAPDFVSYEDCAELAATVVRGHDVYDKAELGAQIMSATISKLLRRTNAYDIELEEFIHVLLVFMRAMKARPKQRERLGYAFHPELMAPILTQILRQAETQGITVNWETASQQEFPAMCMPLNEKYRPDKVKMGHRGAGMHQTNLDATKRLLTNPLPEDELLRGHFFARDAAKPRNETMAESIESASTTKITKDPFGRAVGKPAGVFTVMNYLAEIPLDLDVESQADKVTKMSPIGTVESSHLHNAWFGIQTDLAQLHNTWLSRQTDEIDDFIVVDLAEKIMQADIHTEGGGQGTGEAQPEKAESHKATIRDPPLFPANWFEDFNYSFEKKKVQETVQKPETVHDRWQRMLSLVPHLMGDFFALETDKNGCPYISVPGALPDPQPGFEAFRAAKKRARSIATDNAEGGVA</sequence>
<comment type="caution">
    <text evidence="2">The sequence shown here is derived from an EMBL/GenBank/DDBJ whole genome shotgun (WGS) entry which is preliminary data.</text>
</comment>
<dbReference type="Proteomes" id="UP001396898">
    <property type="component" value="Unassembled WGS sequence"/>
</dbReference>
<proteinExistence type="predicted"/>
<evidence type="ECO:0000256" key="1">
    <source>
        <dbReference type="SAM" id="MobiDB-lite"/>
    </source>
</evidence>
<protein>
    <submittedName>
        <fullName evidence="2">Uncharacterized protein</fullName>
    </submittedName>
</protein>
<keyword evidence="3" id="KW-1185">Reference proteome</keyword>
<feature type="compositionally biased region" description="Basic and acidic residues" evidence="1">
    <location>
        <begin position="617"/>
        <end position="626"/>
    </location>
</feature>
<reference evidence="2 3" key="1">
    <citation type="submission" date="2023-01" db="EMBL/GenBank/DDBJ databases">
        <title>Analysis of 21 Apiospora genomes using comparative genomics revels a genus with tremendous synthesis potential of carbohydrate active enzymes and secondary metabolites.</title>
        <authorList>
            <person name="Sorensen T."/>
        </authorList>
    </citation>
    <scope>NUCLEOTIDE SEQUENCE [LARGE SCALE GENOMIC DNA]</scope>
    <source>
        <strain evidence="2 3">CBS 20057</strain>
    </source>
</reference>
<feature type="region of interest" description="Disordered" evidence="1">
    <location>
        <begin position="1"/>
        <end position="38"/>
    </location>
</feature>
<organism evidence="2 3">
    <name type="scientific">Apiospora marii</name>
    <dbReference type="NCBI Taxonomy" id="335849"/>
    <lineage>
        <taxon>Eukaryota</taxon>
        <taxon>Fungi</taxon>
        <taxon>Dikarya</taxon>
        <taxon>Ascomycota</taxon>
        <taxon>Pezizomycotina</taxon>
        <taxon>Sordariomycetes</taxon>
        <taxon>Xylariomycetidae</taxon>
        <taxon>Amphisphaeriales</taxon>
        <taxon>Apiosporaceae</taxon>
        <taxon>Apiospora</taxon>
    </lineage>
</organism>
<gene>
    <name evidence="2" type="ORF">PG991_005180</name>
</gene>
<evidence type="ECO:0000313" key="2">
    <source>
        <dbReference type="EMBL" id="KAK8028124.1"/>
    </source>
</evidence>
<dbReference type="EMBL" id="JAQQWI010000007">
    <property type="protein sequence ID" value="KAK8028124.1"/>
    <property type="molecule type" value="Genomic_DNA"/>
</dbReference>
<dbReference type="SUPFAM" id="SSF48452">
    <property type="entry name" value="TPR-like"/>
    <property type="match status" value="1"/>
</dbReference>
<feature type="region of interest" description="Disordered" evidence="1">
    <location>
        <begin position="605"/>
        <end position="626"/>
    </location>
</feature>